<protein>
    <submittedName>
        <fullName evidence="1">Uncharacterized protein</fullName>
    </submittedName>
</protein>
<keyword evidence="2" id="KW-1185">Reference proteome</keyword>
<organism evidence="1 2">
    <name type="scientific">Haloplanus rallus</name>
    <dbReference type="NCBI Taxonomy" id="1816183"/>
    <lineage>
        <taxon>Archaea</taxon>
        <taxon>Methanobacteriati</taxon>
        <taxon>Methanobacteriota</taxon>
        <taxon>Stenosarchaea group</taxon>
        <taxon>Halobacteria</taxon>
        <taxon>Halobacteriales</taxon>
        <taxon>Haloferacaceae</taxon>
        <taxon>Haloplanus</taxon>
    </lineage>
</organism>
<proteinExistence type="predicted"/>
<dbReference type="AlphaFoldDB" id="A0A6B9FA69"/>
<evidence type="ECO:0000313" key="1">
    <source>
        <dbReference type="EMBL" id="QGX95537.1"/>
    </source>
</evidence>
<name>A0A6B9FA69_9EURY</name>
<dbReference type="EMBL" id="CP034345">
    <property type="protein sequence ID" value="QGX95537.1"/>
    <property type="molecule type" value="Genomic_DNA"/>
</dbReference>
<dbReference type="InterPro" id="IPR046037">
    <property type="entry name" value="DUF5995"/>
</dbReference>
<dbReference type="GeneID" id="43370361"/>
<sequence length="303" mass="33085">MAGYAAMARRLDSRHLRAAVRGIRAAPPDAPDHATDPALVDRLERPFEGVDDVYTRLNDLESRLRAAGDRRAVFLTIYTRMTAAVRAAIADGRFADPAWLRRYTVTFADHYRRALLSFERGDHDVVPGPWRVAFRTAVAGSALVAQDAFLGINAHITYDLALALRDVGIDPDRATKRADHDRIDGVLARLVDAQQAALVDLYAPGLSRIDDTLGRFDEALSLFSMTEGRAWAWLVATVLTDVPAAPARAAVHRFLEATATGSARFVRSPPVDPAVVTALRRVERDRGGGAIDVLAASFDEHLA</sequence>
<dbReference type="OrthoDB" id="340621at2157"/>
<reference evidence="1 2" key="1">
    <citation type="submission" date="2018-12" db="EMBL/GenBank/DDBJ databases">
        <title>Complete genome sequence of Haloplanus rallus MBLA0036.</title>
        <authorList>
            <person name="Nam Y.-d."/>
            <person name="Kang J."/>
            <person name="Chung W.-H."/>
            <person name="Park Y.S."/>
        </authorList>
    </citation>
    <scope>NUCLEOTIDE SEQUENCE [LARGE SCALE GENOMIC DNA]</scope>
    <source>
        <strain evidence="1 2">MBLA0036</strain>
    </source>
</reference>
<gene>
    <name evidence="1" type="ORF">EI982_12420</name>
</gene>
<dbReference type="Proteomes" id="UP000428325">
    <property type="component" value="Chromosome"/>
</dbReference>
<dbReference type="Pfam" id="PF19458">
    <property type="entry name" value="DUF5995"/>
    <property type="match status" value="1"/>
</dbReference>
<dbReference type="RefSeq" id="WP_157689996.1">
    <property type="nucleotide sequence ID" value="NZ_CP034345.1"/>
</dbReference>
<evidence type="ECO:0000313" key="2">
    <source>
        <dbReference type="Proteomes" id="UP000428325"/>
    </source>
</evidence>
<dbReference type="KEGG" id="hra:EI982_12420"/>
<accession>A0A6B9FA69</accession>